<dbReference type="InterPro" id="IPR059032">
    <property type="entry name" value="WHD_DDX60"/>
</dbReference>
<dbReference type="Proteomes" id="UP001590951">
    <property type="component" value="Unassembled WGS sequence"/>
</dbReference>
<name>A0ABR4BK85_9LECA</name>
<keyword evidence="3" id="KW-0347">Helicase</keyword>
<evidence type="ECO:0000313" key="8">
    <source>
        <dbReference type="EMBL" id="KAL2058222.1"/>
    </source>
</evidence>
<dbReference type="SUPFAM" id="SSF52540">
    <property type="entry name" value="P-loop containing nucleoside triphosphate hydrolases"/>
    <property type="match status" value="1"/>
</dbReference>
<feature type="compositionally biased region" description="Low complexity" evidence="5">
    <location>
        <begin position="1753"/>
        <end position="1771"/>
    </location>
</feature>
<keyword evidence="1" id="KW-0547">Nucleotide-binding</keyword>
<reference evidence="8 9" key="1">
    <citation type="submission" date="2024-09" db="EMBL/GenBank/DDBJ databases">
        <title>Rethinking Asexuality: The Enigmatic Case of Functional Sexual Genes in Lepraria (Stereocaulaceae).</title>
        <authorList>
            <person name="Doellman M."/>
            <person name="Sun Y."/>
            <person name="Barcenas-Pena A."/>
            <person name="Lumbsch H.T."/>
            <person name="Grewe F."/>
        </authorList>
    </citation>
    <scope>NUCLEOTIDE SEQUENCE [LARGE SCALE GENOMIC DNA]</scope>
    <source>
        <strain evidence="8 9">Grewe 0041</strain>
    </source>
</reference>
<dbReference type="InterPro" id="IPR027417">
    <property type="entry name" value="P-loop_NTPase"/>
</dbReference>
<sequence length="1851" mass="206838">MANLERSGTESKLQDWYGSISARRVDLVGDYAGKELFLLEGDSLLLQCFSNPKLDFDEGFQLLHAVYAVENHLLALTQRHCNFHIAFFESHREFCVTRGVSNNQRPKYLLARSIIRRHLQVNLAQSHPSIRVETFRSIRDESFRAYLTATGMYFIMCHDGASSGLQFRDKGPEEQSDMRDASVETQEASRKTGLRAMIYVLIRQGYNIALINGLEFIDTKVMTMVVEESRMSKLQYQLNPDEIPSLTHSNEKSEMSSLERSLSALGLRPGPNSLDDASEDGDGRKANSSHENIGLGKLECQCPSSQTESSSDLTERVYLTILVLGRMLKENLVTESLARSFLIHTVLIGSTPLSQRRLALSSRYDNGMDSFLANFSNLSCILLSDKIWATTMEAGNVICDISDLIDGRLFEAVSSNTKQYGFDLHQTSSFEKFAHALCAISGVHLSPPPSVPATDTSTQTMNGSIPWDLTILPFSNPVFDKHLASINIQTAPSKALGRQSGRIYQEVTHWHNAKRRLDPKSTLQTPATEKEKKRALRRNQFFMAEMQAYAASLTNAAGKALEPEIVTVSRGSYSESIKDSKAAKPAADKVQKTKATPNRKTALLEDIAAKSAIKDSQTDEKVFSAWRTVRKNLDAERSLQAKYLKIQAYLRDLPEAKRAVLQCEVELHLLSILVDMYSILRKESESRAAASLKEEIFGIAALIWDTSRRLASMEGLTKTIAKTLDDIVKWLGLPDPGIPKVQSGRKLAYDPALLLPRGSSLAVHLGYKEFQLLYCGPYMDRNLDSAPDSRVPFHPDAWQRRVLDELDAKNSVFVVAPTSAGKTFISFYAMEKILRADDDSVLVYVAPTKALVNQIAAEIQARFRKTYKHAGKSVWAIHTRDYRINNPSGCQILVTVPHILQIMLLAPSNAKSWSPRVKYIIFDEIHSIGQAEDGVVWEQLLLLAPCPIIALSATVGNPEVFNSWLSSTQQSSGHEVTMIKHQHRYSDLRKFVFDPPKKFAFLGLADRSSFATLGLDGLEGLAFVHPIASLVNKSRGMPDDLSLEARDCLSLYQTMKKHETAEFPVDPTLNPSNHDILPGVIRKAHIIKWEQSLKTLLKKWMANDDSPFDKVLEDLSHSMEIASSPDKQVSKGEISEVEEDKFVNVEPRNLYATTLPLLCKLHERNALPAIFFNYDRHKCEGIALYLLKQLEDAESQWKETSPAWKSKLKGFEEYKKNQAKASAKKLVKAAARKKGKEDDDDPGSKMDRMKDAASDEANPYANFDPEAPVDGFHFAAKQKAEASELSGYFYQMTRRGVSPWLTLALRRGIGVHHAGMNRKYRQVVEMLFRKGYLRVVIATGTLALGINMPCATVVFSGDSIFLTALNFRQAAGRAGRRGFDLLGNVVFQNMSHRKICRLLSSRLPDLNGHFPVTTTLVLRLFSLLNESGDSPYAVRAINSLLSQPRLYLDGPAFKDQVLHHLRFSIEYLRRQDLLSVQGAPINFAGLTSHLYFTENSSFALNALIKGEYFHQLCSEIDTKESHVLRTLMIVMAHLFGRRPCREADAEYVENIVKRSPSIVFLPPLPAEAVSILRQHNEDTLRVFTTYVRTFVDQHIKTDDNMLPLTGIKAGGADNSFTLPGSLSPAKVRSSFVALSGHGDTFENISDLCRTTRSGVFLEEAVIPHLDVYPDESKTPLNAYLYDFYMHGGLDTLEKANGIRKSDVWFLLNDFSLVLATITASLANFLKLPESELSLAEITGEGDEQENLKDEIFAADSTDTESTATSTATADTGRTSIMTGSSTASKGKTKKKAKDSWDDSEDDEEEDEQGAANGAVEDDLSKEKLERGFLNVYKAMKKLRFEFDTKFRKIFA</sequence>
<feature type="region of interest" description="Disordered" evidence="5">
    <location>
        <begin position="1227"/>
        <end position="1257"/>
    </location>
</feature>
<dbReference type="Pfam" id="PF26076">
    <property type="entry name" value="WHD_DDX60"/>
    <property type="match status" value="1"/>
</dbReference>
<proteinExistence type="predicted"/>
<dbReference type="InterPro" id="IPR001650">
    <property type="entry name" value="Helicase_C-like"/>
</dbReference>
<dbReference type="Gene3D" id="3.40.50.300">
    <property type="entry name" value="P-loop containing nucleotide triphosphate hydrolases"/>
    <property type="match status" value="2"/>
</dbReference>
<keyword evidence="2" id="KW-0378">Hydrolase</keyword>
<evidence type="ECO:0000259" key="6">
    <source>
        <dbReference type="PROSITE" id="PS51192"/>
    </source>
</evidence>
<evidence type="ECO:0000256" key="4">
    <source>
        <dbReference type="ARBA" id="ARBA00022840"/>
    </source>
</evidence>
<dbReference type="Pfam" id="PF00270">
    <property type="entry name" value="DEAD"/>
    <property type="match status" value="1"/>
</dbReference>
<dbReference type="PROSITE" id="PS51194">
    <property type="entry name" value="HELICASE_CTER"/>
    <property type="match status" value="1"/>
</dbReference>
<feature type="domain" description="Helicase ATP-binding" evidence="6">
    <location>
        <begin position="803"/>
        <end position="973"/>
    </location>
</feature>
<feature type="compositionally biased region" description="Basic and acidic residues" evidence="5">
    <location>
        <begin position="1242"/>
        <end position="1253"/>
    </location>
</feature>
<organism evidence="8 9">
    <name type="scientific">Lepraria finkii</name>
    <dbReference type="NCBI Taxonomy" id="1340010"/>
    <lineage>
        <taxon>Eukaryota</taxon>
        <taxon>Fungi</taxon>
        <taxon>Dikarya</taxon>
        <taxon>Ascomycota</taxon>
        <taxon>Pezizomycotina</taxon>
        <taxon>Lecanoromycetes</taxon>
        <taxon>OSLEUM clade</taxon>
        <taxon>Lecanoromycetidae</taxon>
        <taxon>Lecanorales</taxon>
        <taxon>Lecanorineae</taxon>
        <taxon>Stereocaulaceae</taxon>
        <taxon>Lepraria</taxon>
    </lineage>
</organism>
<dbReference type="InterPro" id="IPR052431">
    <property type="entry name" value="SKI2_subfamily_helicases"/>
</dbReference>
<gene>
    <name evidence="8" type="ORF">ABVK25_001840</name>
</gene>
<dbReference type="PANTHER" id="PTHR44533:SF4">
    <property type="entry name" value="DEAD_H RNA HELICASE, PUTATIVE-RELATED"/>
    <property type="match status" value="1"/>
</dbReference>
<dbReference type="InterPro" id="IPR055124">
    <property type="entry name" value="PIN-like_DDX60"/>
</dbReference>
<evidence type="ECO:0008006" key="10">
    <source>
        <dbReference type="Google" id="ProtNLM"/>
    </source>
</evidence>
<dbReference type="InterPro" id="IPR014001">
    <property type="entry name" value="Helicase_ATP-bd"/>
</dbReference>
<evidence type="ECO:0000313" key="9">
    <source>
        <dbReference type="Proteomes" id="UP001590951"/>
    </source>
</evidence>
<evidence type="ECO:0000259" key="7">
    <source>
        <dbReference type="PROSITE" id="PS51194"/>
    </source>
</evidence>
<dbReference type="SMART" id="SM00490">
    <property type="entry name" value="HELICc"/>
    <property type="match status" value="1"/>
</dbReference>
<keyword evidence="9" id="KW-1185">Reference proteome</keyword>
<dbReference type="SMART" id="SM00487">
    <property type="entry name" value="DEXDc"/>
    <property type="match status" value="1"/>
</dbReference>
<accession>A0ABR4BK85</accession>
<evidence type="ECO:0000256" key="5">
    <source>
        <dbReference type="SAM" id="MobiDB-lite"/>
    </source>
</evidence>
<feature type="region of interest" description="Disordered" evidence="5">
    <location>
        <begin position="167"/>
        <end position="186"/>
    </location>
</feature>
<evidence type="ECO:0000256" key="3">
    <source>
        <dbReference type="ARBA" id="ARBA00022806"/>
    </source>
</evidence>
<evidence type="ECO:0000256" key="2">
    <source>
        <dbReference type="ARBA" id="ARBA00022801"/>
    </source>
</evidence>
<dbReference type="CDD" id="cd18795">
    <property type="entry name" value="SF2_C_Ski2"/>
    <property type="match status" value="1"/>
</dbReference>
<dbReference type="PROSITE" id="PS51192">
    <property type="entry name" value="HELICASE_ATP_BIND_1"/>
    <property type="match status" value="1"/>
</dbReference>
<evidence type="ECO:0000256" key="1">
    <source>
        <dbReference type="ARBA" id="ARBA00022741"/>
    </source>
</evidence>
<feature type="compositionally biased region" description="Acidic residues" evidence="5">
    <location>
        <begin position="1797"/>
        <end position="1808"/>
    </location>
</feature>
<dbReference type="Pfam" id="PF23002">
    <property type="entry name" value="PIN-like_DDX60"/>
    <property type="match status" value="1"/>
</dbReference>
<dbReference type="PANTHER" id="PTHR44533">
    <property type="entry name" value="DEAD/H RNA HELICASE, PUTATIVE-RELATED"/>
    <property type="match status" value="1"/>
</dbReference>
<feature type="region of interest" description="Disordered" evidence="5">
    <location>
        <begin position="1753"/>
        <end position="1819"/>
    </location>
</feature>
<feature type="region of interest" description="Disordered" evidence="5">
    <location>
        <begin position="242"/>
        <end position="290"/>
    </location>
</feature>
<dbReference type="CDD" id="cd18025">
    <property type="entry name" value="DEXHc_DDX60"/>
    <property type="match status" value="1"/>
</dbReference>
<dbReference type="InterPro" id="IPR011545">
    <property type="entry name" value="DEAD/DEAH_box_helicase_dom"/>
</dbReference>
<comment type="caution">
    <text evidence="8">The sequence shown here is derived from an EMBL/GenBank/DDBJ whole genome shotgun (WGS) entry which is preliminary data.</text>
</comment>
<dbReference type="EMBL" id="JBHFEH010000003">
    <property type="protein sequence ID" value="KAL2058222.1"/>
    <property type="molecule type" value="Genomic_DNA"/>
</dbReference>
<protein>
    <recommendedName>
        <fullName evidence="10">P-loop containing nucleoside triphosphate hydrolase protein</fullName>
    </recommendedName>
</protein>
<dbReference type="Pfam" id="PF00271">
    <property type="entry name" value="Helicase_C"/>
    <property type="match status" value="1"/>
</dbReference>
<keyword evidence="4" id="KW-0067">ATP-binding</keyword>
<feature type="domain" description="Helicase C-terminal" evidence="7">
    <location>
        <begin position="1245"/>
        <end position="1418"/>
    </location>
</feature>